<feature type="transmembrane region" description="Helical" evidence="6">
    <location>
        <begin position="45"/>
        <end position="67"/>
    </location>
</feature>
<dbReference type="CDD" id="cd17332">
    <property type="entry name" value="MFS_MelB_like"/>
    <property type="match status" value="1"/>
</dbReference>
<feature type="transmembrane region" description="Helical" evidence="6">
    <location>
        <begin position="288"/>
        <end position="306"/>
    </location>
</feature>
<evidence type="ECO:0000313" key="8">
    <source>
        <dbReference type="EMBL" id="MCE5173043.1"/>
    </source>
</evidence>
<evidence type="ECO:0000256" key="6">
    <source>
        <dbReference type="SAM" id="Phobius"/>
    </source>
</evidence>
<feature type="transmembrane region" description="Helical" evidence="6">
    <location>
        <begin position="151"/>
        <end position="167"/>
    </location>
</feature>
<comment type="subcellular location">
    <subcellularLocation>
        <location evidence="1">Cell membrane</location>
        <topology evidence="1">Multi-pass membrane protein</topology>
    </subcellularLocation>
</comment>
<feature type="transmembrane region" description="Helical" evidence="6">
    <location>
        <begin position="106"/>
        <end position="130"/>
    </location>
</feature>
<dbReference type="Proteomes" id="UP001199916">
    <property type="component" value="Unassembled WGS sequence"/>
</dbReference>
<dbReference type="InterPro" id="IPR036259">
    <property type="entry name" value="MFS_trans_sf"/>
</dbReference>
<keyword evidence="2" id="KW-0813">Transport</keyword>
<dbReference type="PANTHER" id="PTHR11328:SF24">
    <property type="entry name" value="MAJOR FACILITATOR SUPERFAMILY (MFS) PROFILE DOMAIN-CONTAINING PROTEIN"/>
    <property type="match status" value="1"/>
</dbReference>
<keyword evidence="9" id="KW-1185">Reference proteome</keyword>
<evidence type="ECO:0000256" key="4">
    <source>
        <dbReference type="ARBA" id="ARBA00022989"/>
    </source>
</evidence>
<feature type="transmembrane region" description="Helical" evidence="6">
    <location>
        <begin position="395"/>
        <end position="420"/>
    </location>
</feature>
<feature type="transmembrane region" description="Helical" evidence="6">
    <location>
        <begin position="221"/>
        <end position="246"/>
    </location>
</feature>
<sequence length="431" mass="47392">MGIQITPARKTAFTAGNLSSNLMAQMFSAYIVYYYVDVLGVRPGLIGIAMVIHGILGAILNPLFGYVSDRFRTRWGRRVPYIAFGMIPLAAVFTLLWFPLSSGMGLFWYFLFIVLLYDVLYVLVILNYSALFPEMFVTMKERASASSWKQMFGIIGMIAGVAVPPLIYDRYGWGAMGIIFGITAALFMGAMVWGSRENEQAAPDTFGLWQSVVHTFSNRFFVIYVLGGFFVQLTFALLPAAIPFFTKYALHAEESANSILLGLVFVTAIPCVYVWARWTNRFGPRKTMLAAIVCYAVALAPLLFVISPAAAYVTGAAIGFGLAGIIMLLDVLLAEVIDEDERRTGARREGMYFGMNGFIIRFGVSLQAVVMSLVLEQSGYVANAPTQPEAAIIGIRLMLAGIPILSLVLAFICFCCYRLGAARPSNGHPRE</sequence>
<comment type="caution">
    <text evidence="8">The sequence shown here is derived from an EMBL/GenBank/DDBJ whole genome shotgun (WGS) entry which is preliminary data.</text>
</comment>
<organism evidence="8 9">
    <name type="scientific">Paenibacillus profundus</name>
    <dbReference type="NCBI Taxonomy" id="1173085"/>
    <lineage>
        <taxon>Bacteria</taxon>
        <taxon>Bacillati</taxon>
        <taxon>Bacillota</taxon>
        <taxon>Bacilli</taxon>
        <taxon>Bacillales</taxon>
        <taxon>Paenibacillaceae</taxon>
        <taxon>Paenibacillus</taxon>
    </lineage>
</organism>
<dbReference type="PROSITE" id="PS50850">
    <property type="entry name" value="MFS"/>
    <property type="match status" value="1"/>
</dbReference>
<keyword evidence="4 6" id="KW-1133">Transmembrane helix</keyword>
<dbReference type="RefSeq" id="WP_233699063.1">
    <property type="nucleotide sequence ID" value="NZ_JAJNBZ010000039.1"/>
</dbReference>
<feature type="transmembrane region" description="Helical" evidence="6">
    <location>
        <begin position="312"/>
        <end position="337"/>
    </location>
</feature>
<dbReference type="PANTHER" id="PTHR11328">
    <property type="entry name" value="MAJOR FACILITATOR SUPERFAMILY DOMAIN-CONTAINING PROTEIN"/>
    <property type="match status" value="1"/>
</dbReference>
<keyword evidence="3 6" id="KW-0812">Transmembrane</keyword>
<evidence type="ECO:0000256" key="1">
    <source>
        <dbReference type="ARBA" id="ARBA00004651"/>
    </source>
</evidence>
<feature type="transmembrane region" description="Helical" evidence="6">
    <location>
        <begin position="358"/>
        <end position="375"/>
    </location>
</feature>
<dbReference type="InterPro" id="IPR020846">
    <property type="entry name" value="MFS_dom"/>
</dbReference>
<dbReference type="Pfam" id="PF13347">
    <property type="entry name" value="MFS_2"/>
    <property type="match status" value="1"/>
</dbReference>
<dbReference type="Gene3D" id="1.20.1250.20">
    <property type="entry name" value="MFS general substrate transporter like domains"/>
    <property type="match status" value="2"/>
</dbReference>
<evidence type="ECO:0000259" key="7">
    <source>
        <dbReference type="PROSITE" id="PS50850"/>
    </source>
</evidence>
<dbReference type="InterPro" id="IPR039672">
    <property type="entry name" value="MFS_2"/>
</dbReference>
<feature type="transmembrane region" description="Helical" evidence="6">
    <location>
        <begin position="173"/>
        <end position="193"/>
    </location>
</feature>
<accession>A0ABS8YMI4</accession>
<protein>
    <submittedName>
        <fullName evidence="8">MFS transporter</fullName>
    </submittedName>
</protein>
<gene>
    <name evidence="8" type="ORF">LQV63_27650</name>
</gene>
<keyword evidence="5 6" id="KW-0472">Membrane</keyword>
<proteinExistence type="predicted"/>
<feature type="transmembrane region" description="Helical" evidence="6">
    <location>
        <begin position="12"/>
        <end position="33"/>
    </location>
</feature>
<evidence type="ECO:0000256" key="2">
    <source>
        <dbReference type="ARBA" id="ARBA00022448"/>
    </source>
</evidence>
<dbReference type="SUPFAM" id="SSF103473">
    <property type="entry name" value="MFS general substrate transporter"/>
    <property type="match status" value="1"/>
</dbReference>
<dbReference type="EMBL" id="JAJNBZ010000039">
    <property type="protein sequence ID" value="MCE5173043.1"/>
    <property type="molecule type" value="Genomic_DNA"/>
</dbReference>
<name>A0ABS8YMI4_9BACL</name>
<evidence type="ECO:0000256" key="5">
    <source>
        <dbReference type="ARBA" id="ARBA00023136"/>
    </source>
</evidence>
<evidence type="ECO:0000256" key="3">
    <source>
        <dbReference type="ARBA" id="ARBA00022692"/>
    </source>
</evidence>
<evidence type="ECO:0000313" key="9">
    <source>
        <dbReference type="Proteomes" id="UP001199916"/>
    </source>
</evidence>
<reference evidence="8 9" key="1">
    <citation type="submission" date="2021-11" db="EMBL/GenBank/DDBJ databases">
        <title>Draft genome sequence of Paenibacillus profundus YoMME, a new Gram-positive bacteria with exoelectrogenic properties.</title>
        <authorList>
            <person name="Hubenova Y."/>
            <person name="Hubenova E."/>
            <person name="Manasiev Y."/>
            <person name="Peykov S."/>
            <person name="Mitov M."/>
        </authorList>
    </citation>
    <scope>NUCLEOTIDE SEQUENCE [LARGE SCALE GENOMIC DNA]</scope>
    <source>
        <strain evidence="8 9">YoMME</strain>
    </source>
</reference>
<feature type="transmembrane region" description="Helical" evidence="6">
    <location>
        <begin position="258"/>
        <end position="276"/>
    </location>
</feature>
<feature type="transmembrane region" description="Helical" evidence="6">
    <location>
        <begin position="79"/>
        <end position="100"/>
    </location>
</feature>
<feature type="domain" description="Major facilitator superfamily (MFS) profile" evidence="7">
    <location>
        <begin position="220"/>
        <end position="431"/>
    </location>
</feature>